<dbReference type="PANTHER" id="PTHR45898">
    <property type="entry name" value="TOM1-LIKE PROTEIN"/>
    <property type="match status" value="1"/>
</dbReference>
<protein>
    <recommendedName>
        <fullName evidence="10">VHS domain-containing protein</fullName>
    </recommendedName>
</protein>
<keyword evidence="4" id="KW-0653">Protein transport</keyword>
<feature type="compositionally biased region" description="Pro residues" evidence="6">
    <location>
        <begin position="74"/>
        <end position="89"/>
    </location>
</feature>
<dbReference type="CDD" id="cd03561">
    <property type="entry name" value="VHS"/>
    <property type="match status" value="1"/>
</dbReference>
<keyword evidence="5" id="KW-0472">Membrane</keyword>
<dbReference type="Pfam" id="PF03127">
    <property type="entry name" value="GAT"/>
    <property type="match status" value="1"/>
</dbReference>
<evidence type="ECO:0008006" key="10">
    <source>
        <dbReference type="Google" id="ProtNLM"/>
    </source>
</evidence>
<dbReference type="GO" id="GO:0005737">
    <property type="term" value="C:cytoplasm"/>
    <property type="evidence" value="ECO:0007669"/>
    <property type="project" value="UniProtKB-ARBA"/>
</dbReference>
<organism evidence="9">
    <name type="scientific">Arundo donax</name>
    <name type="common">Giant reed</name>
    <name type="synonym">Donax arundinaceus</name>
    <dbReference type="NCBI Taxonomy" id="35708"/>
    <lineage>
        <taxon>Eukaryota</taxon>
        <taxon>Viridiplantae</taxon>
        <taxon>Streptophyta</taxon>
        <taxon>Embryophyta</taxon>
        <taxon>Tracheophyta</taxon>
        <taxon>Spermatophyta</taxon>
        <taxon>Magnoliopsida</taxon>
        <taxon>Liliopsida</taxon>
        <taxon>Poales</taxon>
        <taxon>Poaceae</taxon>
        <taxon>PACMAD clade</taxon>
        <taxon>Arundinoideae</taxon>
        <taxon>Arundineae</taxon>
        <taxon>Arundo</taxon>
    </lineage>
</organism>
<dbReference type="InterPro" id="IPR004152">
    <property type="entry name" value="GAT_dom"/>
</dbReference>
<evidence type="ECO:0000259" key="7">
    <source>
        <dbReference type="PROSITE" id="PS50179"/>
    </source>
</evidence>
<dbReference type="SUPFAM" id="SSF48464">
    <property type="entry name" value="ENTH/VHS domain"/>
    <property type="match status" value="1"/>
</dbReference>
<evidence type="ECO:0000259" key="8">
    <source>
        <dbReference type="PROSITE" id="PS50909"/>
    </source>
</evidence>
<dbReference type="GO" id="GO:0035091">
    <property type="term" value="F:phosphatidylinositol binding"/>
    <property type="evidence" value="ECO:0007669"/>
    <property type="project" value="InterPro"/>
</dbReference>
<feature type="compositionally biased region" description="Polar residues" evidence="6">
    <location>
        <begin position="100"/>
        <end position="109"/>
    </location>
</feature>
<evidence type="ECO:0000256" key="5">
    <source>
        <dbReference type="ARBA" id="ARBA00023136"/>
    </source>
</evidence>
<sequence>MHVAERDILHEMVKIAKKKPDYHVKEKILILLDTWQEAFGGSRARYPQYYAAYQELLRAGAVFPQRPESSVPIYTPPQTQPLRNYPPPALRNTDYRQDAPESSSAPEVSTLSLTEIQNARGVMDVLSEMLNAIDPGNREGLRQEVIVDLVDQCRSYKQRVVQLVNTTS</sequence>
<dbReference type="GO" id="GO:0043328">
    <property type="term" value="P:protein transport to vacuole involved in ubiquitin-dependent protein catabolic process via the multivesicular body sorting pathway"/>
    <property type="evidence" value="ECO:0007669"/>
    <property type="project" value="InterPro"/>
</dbReference>
<evidence type="ECO:0000313" key="9">
    <source>
        <dbReference type="EMBL" id="JAD87954.1"/>
    </source>
</evidence>
<dbReference type="GO" id="GO:0043130">
    <property type="term" value="F:ubiquitin binding"/>
    <property type="evidence" value="ECO:0007669"/>
    <property type="project" value="InterPro"/>
</dbReference>
<evidence type="ECO:0000256" key="2">
    <source>
        <dbReference type="ARBA" id="ARBA00007708"/>
    </source>
</evidence>
<feature type="domain" description="VHS" evidence="7">
    <location>
        <begin position="1"/>
        <end position="64"/>
    </location>
</feature>
<comment type="similarity">
    <text evidence="2">Belongs to the TOM1 family.</text>
</comment>
<reference evidence="9" key="1">
    <citation type="submission" date="2014-09" db="EMBL/GenBank/DDBJ databases">
        <authorList>
            <person name="Magalhaes I.L.F."/>
            <person name="Oliveira U."/>
            <person name="Santos F.R."/>
            <person name="Vidigal T.H.D.A."/>
            <person name="Brescovit A.D."/>
            <person name="Santos A.J."/>
        </authorList>
    </citation>
    <scope>NUCLEOTIDE SEQUENCE</scope>
    <source>
        <tissue evidence="9">Shoot tissue taken approximately 20 cm above the soil surface</tissue>
    </source>
</reference>
<proteinExistence type="inferred from homology"/>
<feature type="region of interest" description="Disordered" evidence="6">
    <location>
        <begin position="69"/>
        <end position="109"/>
    </location>
</feature>
<dbReference type="InterPro" id="IPR002014">
    <property type="entry name" value="VHS_dom"/>
</dbReference>
<dbReference type="PANTHER" id="PTHR45898:SF23">
    <property type="entry name" value="OS06G0332400 PROTEIN"/>
    <property type="match status" value="1"/>
</dbReference>
<evidence type="ECO:0000256" key="3">
    <source>
        <dbReference type="ARBA" id="ARBA00022448"/>
    </source>
</evidence>
<dbReference type="EMBL" id="GBRH01209941">
    <property type="protein sequence ID" value="JAD87954.1"/>
    <property type="molecule type" value="Transcribed_RNA"/>
</dbReference>
<dbReference type="Gene3D" id="1.25.40.90">
    <property type="match status" value="1"/>
</dbReference>
<dbReference type="GO" id="GO:0016020">
    <property type="term" value="C:membrane"/>
    <property type="evidence" value="ECO:0007669"/>
    <property type="project" value="UniProtKB-SubCell"/>
</dbReference>
<comment type="subcellular location">
    <subcellularLocation>
        <location evidence="1">Membrane</location>
        <topology evidence="1">Peripheral membrane protein</topology>
    </subcellularLocation>
</comment>
<evidence type="ECO:0000256" key="4">
    <source>
        <dbReference type="ARBA" id="ARBA00022927"/>
    </source>
</evidence>
<dbReference type="SUPFAM" id="SSF89009">
    <property type="entry name" value="GAT-like domain"/>
    <property type="match status" value="1"/>
</dbReference>
<dbReference type="PROSITE" id="PS50179">
    <property type="entry name" value="VHS"/>
    <property type="match status" value="1"/>
</dbReference>
<evidence type="ECO:0000256" key="1">
    <source>
        <dbReference type="ARBA" id="ARBA00004170"/>
    </source>
</evidence>
<dbReference type="InterPro" id="IPR044836">
    <property type="entry name" value="TOL_plant"/>
</dbReference>
<reference evidence="9" key="2">
    <citation type="journal article" date="2015" name="Data Brief">
        <title>Shoot transcriptome of the giant reed, Arundo donax.</title>
        <authorList>
            <person name="Barrero R.A."/>
            <person name="Guerrero F.D."/>
            <person name="Moolhuijzen P."/>
            <person name="Goolsby J.A."/>
            <person name="Tidwell J."/>
            <person name="Bellgard S.E."/>
            <person name="Bellgard M.I."/>
        </authorList>
    </citation>
    <scope>NUCLEOTIDE SEQUENCE</scope>
    <source>
        <tissue evidence="9">Shoot tissue taken approximately 20 cm above the soil surface</tissue>
    </source>
</reference>
<dbReference type="InterPro" id="IPR038425">
    <property type="entry name" value="GAT_sf"/>
</dbReference>
<dbReference type="Gene3D" id="1.20.58.160">
    <property type="match status" value="1"/>
</dbReference>
<dbReference type="PROSITE" id="PS50909">
    <property type="entry name" value="GAT"/>
    <property type="match status" value="1"/>
</dbReference>
<dbReference type="InterPro" id="IPR008942">
    <property type="entry name" value="ENTH_VHS"/>
</dbReference>
<keyword evidence="3" id="KW-0813">Transport</keyword>
<feature type="domain" description="GAT" evidence="8">
    <location>
        <begin position="107"/>
        <end position="168"/>
    </location>
</feature>
<evidence type="ECO:0000256" key="6">
    <source>
        <dbReference type="SAM" id="MobiDB-lite"/>
    </source>
</evidence>
<accession>A0A0A9DH87</accession>
<name>A0A0A9DH87_ARUDO</name>
<dbReference type="AlphaFoldDB" id="A0A0A9DH87"/>